<organism evidence="2">
    <name type="scientific">Cacopsylla melanoneura</name>
    <dbReference type="NCBI Taxonomy" id="428564"/>
    <lineage>
        <taxon>Eukaryota</taxon>
        <taxon>Metazoa</taxon>
        <taxon>Ecdysozoa</taxon>
        <taxon>Arthropoda</taxon>
        <taxon>Hexapoda</taxon>
        <taxon>Insecta</taxon>
        <taxon>Pterygota</taxon>
        <taxon>Neoptera</taxon>
        <taxon>Paraneoptera</taxon>
        <taxon>Hemiptera</taxon>
        <taxon>Sternorrhyncha</taxon>
        <taxon>Psylloidea</taxon>
        <taxon>Psyllidae</taxon>
        <taxon>Psyllinae</taxon>
        <taxon>Cacopsylla</taxon>
    </lineage>
</organism>
<keyword evidence="1" id="KW-0812">Transmembrane</keyword>
<accession>A0A8D8TXA4</accession>
<evidence type="ECO:0000256" key="1">
    <source>
        <dbReference type="SAM" id="Phobius"/>
    </source>
</evidence>
<evidence type="ECO:0000313" key="2">
    <source>
        <dbReference type="EMBL" id="CAG6696535.1"/>
    </source>
</evidence>
<proteinExistence type="predicted"/>
<sequence>MQGTRDCWSSSSFSVSQITSNSFSNLSAKSLYILRQQGSRGFFGGAQHMSSLQDSFSAQSGLRLQFISLQDVDDGDRQDSKKDGSKLLLGFVHFFLPSAFFGVGGFLLTVSLYLPSKQVSLVLYLNRMGILYLF</sequence>
<evidence type="ECO:0008006" key="3">
    <source>
        <dbReference type="Google" id="ProtNLM"/>
    </source>
</evidence>
<name>A0A8D8TXA4_9HEMI</name>
<keyword evidence="1" id="KW-0472">Membrane</keyword>
<feature type="transmembrane region" description="Helical" evidence="1">
    <location>
        <begin position="87"/>
        <end position="114"/>
    </location>
</feature>
<reference evidence="2" key="1">
    <citation type="submission" date="2021-05" db="EMBL/GenBank/DDBJ databases">
        <authorList>
            <person name="Alioto T."/>
            <person name="Alioto T."/>
            <person name="Gomez Garrido J."/>
        </authorList>
    </citation>
    <scope>NUCLEOTIDE SEQUENCE</scope>
</reference>
<keyword evidence="1" id="KW-1133">Transmembrane helix</keyword>
<dbReference type="EMBL" id="HBUF01329101">
    <property type="protein sequence ID" value="CAG6696535.1"/>
    <property type="molecule type" value="Transcribed_RNA"/>
</dbReference>
<dbReference type="AlphaFoldDB" id="A0A8D8TXA4"/>
<protein>
    <recommendedName>
        <fullName evidence="3">Transmembrane protein</fullName>
    </recommendedName>
</protein>